<dbReference type="InterPro" id="IPR036116">
    <property type="entry name" value="FN3_sf"/>
</dbReference>
<dbReference type="SUPFAM" id="SSF49265">
    <property type="entry name" value="Fibronectin type III"/>
    <property type="match status" value="1"/>
</dbReference>
<dbReference type="EMBL" id="DNZF01000039">
    <property type="protein sequence ID" value="HBK52671.1"/>
    <property type="molecule type" value="Genomic_DNA"/>
</dbReference>
<proteinExistence type="predicted"/>
<dbReference type="PANTHER" id="PTHR13817:SF73">
    <property type="entry name" value="FIBRONECTIN TYPE-III DOMAIN-CONTAINING PROTEIN"/>
    <property type="match status" value="1"/>
</dbReference>
<name>A0A354YVF1_9FIRM</name>
<dbReference type="InterPro" id="IPR013783">
    <property type="entry name" value="Ig-like_fold"/>
</dbReference>
<sequence>MKRRGLCALIVSLMLLTMISIAPGTAAALESPGVRLPISNLYPSTDLNIKIPVLPVISESISIKAIPLYRCWNGTVHWYTTNAQERDSWLASGFTDEGITCYISPVLLPNTVPLFKCMLYNDMYYATSSAERDAVMGKYGFSYQGIEGYVIPANDTSYGDVNINRWYHPESDHGDGGWFGGKPFVSSAQMDRHHFYQADAANIPGYNYEGVVFRAWDSAEILQKIKVSAPNGGESLKAGDKQEIKWTSSLKGGEMNLYYAIDGAATNGWIMIKEELPNNGSYIWTVPNKSSSNVLIQARWLYYDNETDSWAYANDTSDSVFSIAGSGVLLPGIDPGLNIFKVFPAAPTGLTVTPYLFSRLDLTWKDNSNSETGFTIERKTSGGTYAKIAEVGSNTTKYSDTSAQFGTSYYYRVKANGNFDSGYSNEAPGLLQKFAVMPNIDYDKLIPAAPTGLIAETIPGDPKGVKLSWQASTANIDGYIVERKSGSADWEMSSTVSADKTSVTESGLNTNQSYSYRVRAYKMFLNSQPSNTVVYAPKAGSGNSAGGQLTLDFFIGQGTYRINGAASAMDVSPIIYENRTLLPIRFVTAAIGANIEWFDSEKKVLINQGSTSIEL</sequence>
<dbReference type="AlphaFoldDB" id="A0A354YVF1"/>
<dbReference type="InterPro" id="IPR012854">
    <property type="entry name" value="Cu_amine_oxidase-like_N"/>
</dbReference>
<keyword evidence="1" id="KW-0677">Repeat</keyword>
<feature type="signal peptide" evidence="2">
    <location>
        <begin position="1"/>
        <end position="22"/>
    </location>
</feature>
<dbReference type="PROSITE" id="PS50853">
    <property type="entry name" value="FN3"/>
    <property type="match status" value="2"/>
</dbReference>
<dbReference type="SUPFAM" id="SSF55383">
    <property type="entry name" value="Copper amine oxidase, domain N"/>
    <property type="match status" value="1"/>
</dbReference>
<feature type="domain" description="Fibronectin type-III" evidence="3">
    <location>
        <begin position="346"/>
        <end position="439"/>
    </location>
</feature>
<dbReference type="Pfam" id="PF07833">
    <property type="entry name" value="Cu_amine_oxidN1"/>
    <property type="match status" value="1"/>
</dbReference>
<accession>A0A354YVF1</accession>
<reference evidence="4 5" key="1">
    <citation type="journal article" date="2018" name="Nat. Biotechnol.">
        <title>A standardized bacterial taxonomy based on genome phylogeny substantially revises the tree of life.</title>
        <authorList>
            <person name="Parks D.H."/>
            <person name="Chuvochina M."/>
            <person name="Waite D.W."/>
            <person name="Rinke C."/>
            <person name="Skarshewski A."/>
            <person name="Chaumeil P.A."/>
            <person name="Hugenholtz P."/>
        </authorList>
    </citation>
    <scope>NUCLEOTIDE SEQUENCE [LARGE SCALE GENOMIC DNA]</scope>
    <source>
        <strain evidence="4">UBA10948</strain>
    </source>
</reference>
<dbReference type="InterPro" id="IPR043708">
    <property type="entry name" value="DUF5648"/>
</dbReference>
<dbReference type="PANTHER" id="PTHR13817">
    <property type="entry name" value="TITIN"/>
    <property type="match status" value="1"/>
</dbReference>
<dbReference type="InterPro" id="IPR036582">
    <property type="entry name" value="Mao_N_sf"/>
</dbReference>
<evidence type="ECO:0000256" key="2">
    <source>
        <dbReference type="SAM" id="SignalP"/>
    </source>
</evidence>
<protein>
    <recommendedName>
        <fullName evidence="3">Fibronectin type-III domain-containing protein</fullName>
    </recommendedName>
</protein>
<dbReference type="InterPro" id="IPR003961">
    <property type="entry name" value="FN3_dom"/>
</dbReference>
<dbReference type="Proteomes" id="UP000263273">
    <property type="component" value="Unassembled WGS sequence"/>
</dbReference>
<keyword evidence="2" id="KW-0732">Signal</keyword>
<dbReference type="CDD" id="cd00063">
    <property type="entry name" value="FN3"/>
    <property type="match status" value="2"/>
</dbReference>
<comment type="caution">
    <text evidence="4">The sequence shown here is derived from an EMBL/GenBank/DDBJ whole genome shotgun (WGS) entry which is preliminary data.</text>
</comment>
<organism evidence="4 5">
    <name type="scientific">Syntrophomonas wolfei</name>
    <dbReference type="NCBI Taxonomy" id="863"/>
    <lineage>
        <taxon>Bacteria</taxon>
        <taxon>Bacillati</taxon>
        <taxon>Bacillota</taxon>
        <taxon>Clostridia</taxon>
        <taxon>Eubacteriales</taxon>
        <taxon>Syntrophomonadaceae</taxon>
        <taxon>Syntrophomonas</taxon>
    </lineage>
</organism>
<feature type="non-terminal residue" evidence="4">
    <location>
        <position position="615"/>
    </location>
</feature>
<evidence type="ECO:0000313" key="5">
    <source>
        <dbReference type="Proteomes" id="UP000263273"/>
    </source>
</evidence>
<dbReference type="InterPro" id="IPR050964">
    <property type="entry name" value="Striated_Muscle_Regulatory"/>
</dbReference>
<dbReference type="Gene3D" id="3.30.457.10">
    <property type="entry name" value="Copper amine oxidase-like, N-terminal domain"/>
    <property type="match status" value="1"/>
</dbReference>
<feature type="chain" id="PRO_5038370363" description="Fibronectin type-III domain-containing protein" evidence="2">
    <location>
        <begin position="23"/>
        <end position="615"/>
    </location>
</feature>
<dbReference type="Pfam" id="PF00041">
    <property type="entry name" value="fn3"/>
    <property type="match status" value="1"/>
</dbReference>
<gene>
    <name evidence="4" type="ORF">DDZ44_01860</name>
</gene>
<feature type="domain" description="Fibronectin type-III" evidence="3">
    <location>
        <begin position="449"/>
        <end position="540"/>
    </location>
</feature>
<evidence type="ECO:0000256" key="1">
    <source>
        <dbReference type="ARBA" id="ARBA00022737"/>
    </source>
</evidence>
<dbReference type="SMART" id="SM00060">
    <property type="entry name" value="FN3"/>
    <property type="match status" value="2"/>
</dbReference>
<dbReference type="Pfam" id="PF18885">
    <property type="entry name" value="DUF5648"/>
    <property type="match status" value="1"/>
</dbReference>
<evidence type="ECO:0000259" key="3">
    <source>
        <dbReference type="PROSITE" id="PS50853"/>
    </source>
</evidence>
<dbReference type="Gene3D" id="2.60.40.10">
    <property type="entry name" value="Immunoglobulins"/>
    <property type="match status" value="2"/>
</dbReference>
<evidence type="ECO:0000313" key="4">
    <source>
        <dbReference type="EMBL" id="HBK52671.1"/>
    </source>
</evidence>